<dbReference type="HOGENOM" id="CLU_001324_11_2_1"/>
<dbReference type="OrthoDB" id="2615604at2759"/>
<dbReference type="Proteomes" id="UP000054538">
    <property type="component" value="Unassembled WGS sequence"/>
</dbReference>
<evidence type="ECO:0000313" key="2">
    <source>
        <dbReference type="Proteomes" id="UP000054538"/>
    </source>
</evidence>
<gene>
    <name evidence="1" type="ORF">PAXRUDRAFT_147836</name>
</gene>
<proteinExistence type="predicted"/>
<sequence length="52" mass="5816">SIYKSQGLSVKYVGLDLHAPVFSHGQLYVAFSQCTDPRCVKVGFPREQNDTK</sequence>
<organism evidence="1 2">
    <name type="scientific">Paxillus rubicundulus Ve08.2h10</name>
    <dbReference type="NCBI Taxonomy" id="930991"/>
    <lineage>
        <taxon>Eukaryota</taxon>
        <taxon>Fungi</taxon>
        <taxon>Dikarya</taxon>
        <taxon>Basidiomycota</taxon>
        <taxon>Agaricomycotina</taxon>
        <taxon>Agaricomycetes</taxon>
        <taxon>Agaricomycetidae</taxon>
        <taxon>Boletales</taxon>
        <taxon>Paxilineae</taxon>
        <taxon>Paxillaceae</taxon>
        <taxon>Paxillus</taxon>
    </lineage>
</organism>
<feature type="non-terminal residue" evidence="1">
    <location>
        <position position="1"/>
    </location>
</feature>
<protein>
    <submittedName>
        <fullName evidence="1">Uncharacterized protein</fullName>
    </submittedName>
</protein>
<keyword evidence="2" id="KW-1185">Reference proteome</keyword>
<dbReference type="EMBL" id="KN825304">
    <property type="protein sequence ID" value="KIK92199.1"/>
    <property type="molecule type" value="Genomic_DNA"/>
</dbReference>
<name>A0A0D0DZ66_9AGAM</name>
<evidence type="ECO:0000313" key="1">
    <source>
        <dbReference type="EMBL" id="KIK92199.1"/>
    </source>
</evidence>
<accession>A0A0D0DZ66</accession>
<reference evidence="1 2" key="1">
    <citation type="submission" date="2014-04" db="EMBL/GenBank/DDBJ databases">
        <authorList>
            <consortium name="DOE Joint Genome Institute"/>
            <person name="Kuo A."/>
            <person name="Kohler A."/>
            <person name="Jargeat P."/>
            <person name="Nagy L.G."/>
            <person name="Floudas D."/>
            <person name="Copeland A."/>
            <person name="Barry K.W."/>
            <person name="Cichocki N."/>
            <person name="Veneault-Fourrey C."/>
            <person name="LaButti K."/>
            <person name="Lindquist E.A."/>
            <person name="Lipzen A."/>
            <person name="Lundell T."/>
            <person name="Morin E."/>
            <person name="Murat C."/>
            <person name="Sun H."/>
            <person name="Tunlid A."/>
            <person name="Henrissat B."/>
            <person name="Grigoriev I.V."/>
            <person name="Hibbett D.S."/>
            <person name="Martin F."/>
            <person name="Nordberg H.P."/>
            <person name="Cantor M.N."/>
            <person name="Hua S.X."/>
        </authorList>
    </citation>
    <scope>NUCLEOTIDE SEQUENCE [LARGE SCALE GENOMIC DNA]</scope>
    <source>
        <strain evidence="1 2">Ve08.2h10</strain>
    </source>
</reference>
<dbReference type="SUPFAM" id="SSF52540">
    <property type="entry name" value="P-loop containing nucleoside triphosphate hydrolases"/>
    <property type="match status" value="1"/>
</dbReference>
<dbReference type="InterPro" id="IPR027417">
    <property type="entry name" value="P-loop_NTPase"/>
</dbReference>
<reference evidence="2" key="2">
    <citation type="submission" date="2015-01" db="EMBL/GenBank/DDBJ databases">
        <title>Evolutionary Origins and Diversification of the Mycorrhizal Mutualists.</title>
        <authorList>
            <consortium name="DOE Joint Genome Institute"/>
            <consortium name="Mycorrhizal Genomics Consortium"/>
            <person name="Kohler A."/>
            <person name="Kuo A."/>
            <person name="Nagy L.G."/>
            <person name="Floudas D."/>
            <person name="Copeland A."/>
            <person name="Barry K.W."/>
            <person name="Cichocki N."/>
            <person name="Veneault-Fourrey C."/>
            <person name="LaButti K."/>
            <person name="Lindquist E.A."/>
            <person name="Lipzen A."/>
            <person name="Lundell T."/>
            <person name="Morin E."/>
            <person name="Murat C."/>
            <person name="Riley R."/>
            <person name="Ohm R."/>
            <person name="Sun H."/>
            <person name="Tunlid A."/>
            <person name="Henrissat B."/>
            <person name="Grigoriev I.V."/>
            <person name="Hibbett D.S."/>
            <person name="Martin F."/>
        </authorList>
    </citation>
    <scope>NUCLEOTIDE SEQUENCE [LARGE SCALE GENOMIC DNA]</scope>
    <source>
        <strain evidence="2">Ve08.2h10</strain>
    </source>
</reference>
<dbReference type="AlphaFoldDB" id="A0A0D0DZ66"/>
<dbReference type="InParanoid" id="A0A0D0DZ66"/>